<dbReference type="Gene3D" id="3.40.50.12780">
    <property type="entry name" value="N-terminal domain of ligase-like"/>
    <property type="match status" value="1"/>
</dbReference>
<dbReference type="GO" id="GO:0005811">
    <property type="term" value="C:lipid droplet"/>
    <property type="evidence" value="ECO:0007669"/>
    <property type="project" value="TreeGrafter"/>
</dbReference>
<name>A0A507EJT2_9FUNG</name>
<dbReference type="EMBL" id="QEAP01000598">
    <property type="protein sequence ID" value="TPX63576.1"/>
    <property type="molecule type" value="Genomic_DNA"/>
</dbReference>
<organism evidence="7 8">
    <name type="scientific">Chytriomyces confervae</name>
    <dbReference type="NCBI Taxonomy" id="246404"/>
    <lineage>
        <taxon>Eukaryota</taxon>
        <taxon>Fungi</taxon>
        <taxon>Fungi incertae sedis</taxon>
        <taxon>Chytridiomycota</taxon>
        <taxon>Chytridiomycota incertae sedis</taxon>
        <taxon>Chytridiomycetes</taxon>
        <taxon>Chytridiales</taxon>
        <taxon>Chytriomycetaceae</taxon>
        <taxon>Chytriomyces</taxon>
    </lineage>
</organism>
<protein>
    <recommendedName>
        <fullName evidence="6">AMP-dependent synthetase/ligase domain-containing protein</fullName>
    </recommendedName>
</protein>
<dbReference type="OrthoDB" id="288590at2759"/>
<feature type="signal peptide" evidence="5">
    <location>
        <begin position="1"/>
        <end position="16"/>
    </location>
</feature>
<dbReference type="InterPro" id="IPR020845">
    <property type="entry name" value="AMP-binding_CS"/>
</dbReference>
<dbReference type="GO" id="GO:0005524">
    <property type="term" value="F:ATP binding"/>
    <property type="evidence" value="ECO:0007669"/>
    <property type="project" value="UniProtKB-KW"/>
</dbReference>
<proteinExistence type="inferred from homology"/>
<evidence type="ECO:0000256" key="2">
    <source>
        <dbReference type="ARBA" id="ARBA00022598"/>
    </source>
</evidence>
<dbReference type="SUPFAM" id="SSF56801">
    <property type="entry name" value="Acetyl-CoA synthetase-like"/>
    <property type="match status" value="1"/>
</dbReference>
<evidence type="ECO:0000256" key="3">
    <source>
        <dbReference type="ARBA" id="ARBA00022741"/>
    </source>
</evidence>
<comment type="similarity">
    <text evidence="1">Belongs to the ATP-dependent AMP-binding enzyme family.</text>
</comment>
<evidence type="ECO:0000256" key="4">
    <source>
        <dbReference type="ARBA" id="ARBA00022840"/>
    </source>
</evidence>
<dbReference type="GO" id="GO:0044539">
    <property type="term" value="P:long-chain fatty acid import into cell"/>
    <property type="evidence" value="ECO:0007669"/>
    <property type="project" value="TreeGrafter"/>
</dbReference>
<feature type="domain" description="AMP-dependent synthetase/ligase" evidence="6">
    <location>
        <begin position="29"/>
        <end position="360"/>
    </location>
</feature>
<keyword evidence="8" id="KW-1185">Reference proteome</keyword>
<evidence type="ECO:0000313" key="8">
    <source>
        <dbReference type="Proteomes" id="UP000320333"/>
    </source>
</evidence>
<keyword evidence="3" id="KW-0547">Nucleotide-binding</keyword>
<dbReference type="GO" id="GO:0009898">
    <property type="term" value="C:cytoplasmic side of plasma membrane"/>
    <property type="evidence" value="ECO:0007669"/>
    <property type="project" value="TreeGrafter"/>
</dbReference>
<feature type="chain" id="PRO_5021207103" description="AMP-dependent synthetase/ligase domain-containing protein" evidence="5">
    <location>
        <begin position="17"/>
        <end position="610"/>
    </location>
</feature>
<dbReference type="Gene3D" id="3.30.300.30">
    <property type="match status" value="1"/>
</dbReference>
<dbReference type="STRING" id="246404.A0A507EJT2"/>
<gene>
    <name evidence="7" type="ORF">CcCBS67573_g08642</name>
</gene>
<dbReference type="InterPro" id="IPR042099">
    <property type="entry name" value="ANL_N_sf"/>
</dbReference>
<evidence type="ECO:0000256" key="5">
    <source>
        <dbReference type="SAM" id="SignalP"/>
    </source>
</evidence>
<accession>A0A507EJT2</accession>
<dbReference type="Proteomes" id="UP000320333">
    <property type="component" value="Unassembled WGS sequence"/>
</dbReference>
<keyword evidence="2" id="KW-0436">Ligase</keyword>
<dbReference type="AlphaFoldDB" id="A0A507EJT2"/>
<dbReference type="PANTHER" id="PTHR43107">
    <property type="entry name" value="LONG-CHAIN FATTY ACID TRANSPORT PROTEIN"/>
    <property type="match status" value="1"/>
</dbReference>
<evidence type="ECO:0000259" key="6">
    <source>
        <dbReference type="Pfam" id="PF00501"/>
    </source>
</evidence>
<reference evidence="7 8" key="1">
    <citation type="journal article" date="2019" name="Sci. Rep.">
        <title>Comparative genomics of chytrid fungi reveal insights into the obligate biotrophic and pathogenic lifestyle of Synchytrium endobioticum.</title>
        <authorList>
            <person name="van de Vossenberg B.T.L.H."/>
            <person name="Warris S."/>
            <person name="Nguyen H.D.T."/>
            <person name="van Gent-Pelzer M.P.E."/>
            <person name="Joly D.L."/>
            <person name="van de Geest H.C."/>
            <person name="Bonants P.J.M."/>
            <person name="Smith D.S."/>
            <person name="Levesque C.A."/>
            <person name="van der Lee T.A.J."/>
        </authorList>
    </citation>
    <scope>NUCLEOTIDE SEQUENCE [LARGE SCALE GENOMIC DNA]</scope>
    <source>
        <strain evidence="7 8">CBS 675.73</strain>
    </source>
</reference>
<keyword evidence="5" id="KW-0732">Signal</keyword>
<dbReference type="PANTHER" id="PTHR43107:SF15">
    <property type="entry name" value="FATTY ACID TRANSPORT PROTEIN 3, ISOFORM A"/>
    <property type="match status" value="1"/>
</dbReference>
<evidence type="ECO:0000313" key="7">
    <source>
        <dbReference type="EMBL" id="TPX63576.1"/>
    </source>
</evidence>
<dbReference type="PROSITE" id="PS00455">
    <property type="entry name" value="AMP_BINDING"/>
    <property type="match status" value="1"/>
</dbReference>
<sequence length="610" mass="67077">MSILALLPMLFWVVLRRLLGSGASFMEVKYPNKEALVFTANNARFTYKQLDNEVNKAANWLAKNGVAKGDVIAIILNSPEFIIVWLAALKLGACVACVNPTLKAKSLLQSIETCNPRFLILDPAFALDIAGILPSISHDTACFVIQTLLAQPLKDIHPRFKTMDCSKESTASPDMTACSKVCVNDVATLIYTSGTTGSPKAAILTHAKVCGGSALMGVAGLRHSDRIYTSLPLYHSTALILGFGTCVSRGATLILSPKFSSTTFVSECVRYNATAVQYIGELPRFLLNTQVSKEPESKLRVRIAFGNGMRDKRVWREFQARFHIPEIFEFYGSSEGNSNMYNLWKQGSEKGVGACGKLGPLIGLMQGVRLVKRQEQGNESNGDEGVERNAYGYCTECKVGQVGELIAKIDDSSLMMAFKGYYGDADATRKKVLTNVFRKGDKYFQTGDLMFRDKDNYMYFVDRVGDTFRWNGENVSTQQVSDILSMYAGVHEANVYGVRVPGSEGRAGMAALTASSEFDVKGLALFLNANLPKYAVPIWVRILQNDDSVRDSHTATFKQKKVAFQEQGFNTDAVGADQLYWLKPGHSEYSKFGKADSSSVIMNGLPRAQK</sequence>
<dbReference type="GO" id="GO:0005324">
    <property type="term" value="F:long-chain fatty acid transmembrane transporter activity"/>
    <property type="evidence" value="ECO:0007669"/>
    <property type="project" value="TreeGrafter"/>
</dbReference>
<dbReference type="Pfam" id="PF00501">
    <property type="entry name" value="AMP-binding"/>
    <property type="match status" value="1"/>
</dbReference>
<dbReference type="InterPro" id="IPR000873">
    <property type="entry name" value="AMP-dep_synth/lig_dom"/>
</dbReference>
<dbReference type="GO" id="GO:0004467">
    <property type="term" value="F:long-chain fatty acid-CoA ligase activity"/>
    <property type="evidence" value="ECO:0007669"/>
    <property type="project" value="TreeGrafter"/>
</dbReference>
<keyword evidence="4" id="KW-0067">ATP-binding</keyword>
<dbReference type="InterPro" id="IPR045851">
    <property type="entry name" value="AMP-bd_C_sf"/>
</dbReference>
<evidence type="ECO:0000256" key="1">
    <source>
        <dbReference type="ARBA" id="ARBA00006432"/>
    </source>
</evidence>
<comment type="caution">
    <text evidence="7">The sequence shown here is derived from an EMBL/GenBank/DDBJ whole genome shotgun (WGS) entry which is preliminary data.</text>
</comment>
<dbReference type="GO" id="GO:0005777">
    <property type="term" value="C:peroxisome"/>
    <property type="evidence" value="ECO:0007669"/>
    <property type="project" value="TreeGrafter"/>
</dbReference>